<comment type="caution">
    <text evidence="1">The sequence shown here is derived from an EMBL/GenBank/DDBJ whole genome shotgun (WGS) entry which is preliminary data.</text>
</comment>
<gene>
    <name evidence="1" type="ORF">K3G42_010340</name>
</gene>
<sequence length="221" mass="23787">MCGPAQGDVDVRTCVSEQGDVNVRACVSVQGDVDVRTCISAQGKLDERTCVSVQGDVHEPHLRICTGRCACADLQGDVDVSMCGPVQGDVHEPTCASAQGDNEIVNNMYETEADLLAGESADEEMEDGIMSPIPVGPPSPFPTGEDFNPKEGSPYEAPVYIPDDIPIPPDFELRESSIPGAGLGIWTKKKIEIGERFGPYVTSPRTALKETNFGWEVRFIE</sequence>
<protein>
    <submittedName>
        <fullName evidence="1">Uncharacterized protein</fullName>
    </submittedName>
</protein>
<name>A0ACB8EE62_9SAUR</name>
<evidence type="ECO:0000313" key="2">
    <source>
        <dbReference type="Proteomes" id="UP000827872"/>
    </source>
</evidence>
<reference evidence="1" key="1">
    <citation type="submission" date="2021-08" db="EMBL/GenBank/DDBJ databases">
        <title>The first chromosome-level gecko genome reveals the dynamic sex chromosomes of Neotropical dwarf geckos (Sphaerodactylidae: Sphaerodactylus).</title>
        <authorList>
            <person name="Pinto B.J."/>
            <person name="Keating S.E."/>
            <person name="Gamble T."/>
        </authorList>
    </citation>
    <scope>NUCLEOTIDE SEQUENCE</scope>
    <source>
        <strain evidence="1">TG3544</strain>
    </source>
</reference>
<dbReference type="Proteomes" id="UP000827872">
    <property type="component" value="Linkage Group LG16"/>
</dbReference>
<evidence type="ECO:0000313" key="1">
    <source>
        <dbReference type="EMBL" id="KAH7990702.1"/>
    </source>
</evidence>
<organism evidence="1 2">
    <name type="scientific">Sphaerodactylus townsendi</name>
    <dbReference type="NCBI Taxonomy" id="933632"/>
    <lineage>
        <taxon>Eukaryota</taxon>
        <taxon>Metazoa</taxon>
        <taxon>Chordata</taxon>
        <taxon>Craniata</taxon>
        <taxon>Vertebrata</taxon>
        <taxon>Euteleostomi</taxon>
        <taxon>Lepidosauria</taxon>
        <taxon>Squamata</taxon>
        <taxon>Bifurcata</taxon>
        <taxon>Gekkota</taxon>
        <taxon>Sphaerodactylidae</taxon>
        <taxon>Sphaerodactylus</taxon>
    </lineage>
</organism>
<dbReference type="EMBL" id="CM037629">
    <property type="protein sequence ID" value="KAH7990702.1"/>
    <property type="molecule type" value="Genomic_DNA"/>
</dbReference>
<accession>A0ACB8EE62</accession>
<proteinExistence type="predicted"/>
<keyword evidence="2" id="KW-1185">Reference proteome</keyword>